<evidence type="ECO:0000313" key="5">
    <source>
        <dbReference type="EMBL" id="QID58966.1"/>
    </source>
</evidence>
<feature type="disulfide bond" evidence="3">
    <location>
        <begin position="76"/>
        <end position="135"/>
    </location>
</feature>
<dbReference type="SMART" id="SM00708">
    <property type="entry name" value="PhBP"/>
    <property type="match status" value="1"/>
</dbReference>
<evidence type="ECO:0000256" key="2">
    <source>
        <dbReference type="ARBA" id="ARBA00022448"/>
    </source>
</evidence>
<evidence type="ECO:0000256" key="4">
    <source>
        <dbReference type="SAM" id="SignalP"/>
    </source>
</evidence>
<dbReference type="CDD" id="cd23992">
    <property type="entry name" value="PBP_GOBP"/>
    <property type="match status" value="1"/>
</dbReference>
<accession>A0A6G6C1Y7</accession>
<dbReference type="PRINTS" id="PR00484">
    <property type="entry name" value="PBPGOBP"/>
</dbReference>
<feature type="signal peptide" evidence="4">
    <location>
        <begin position="1"/>
        <end position="28"/>
    </location>
</feature>
<dbReference type="InterPro" id="IPR036728">
    <property type="entry name" value="PBP_GOBP_sf"/>
</dbReference>
<reference evidence="5" key="1">
    <citation type="journal article" date="2020" name="Insect Mol. Biol.">
        <title>Mating-based regulation and ligand binding of an odorant-binding protein support the inverse sexual communication of the greater wax moth, Galleria mellonella (Lepidoptera: Pyralidae).</title>
        <authorList>
            <person name="Lizana P."/>
            <person name="Machuca J."/>
            <person name="Larama G."/>
            <person name="Quiroz A."/>
            <person name="Mutis A."/>
            <person name="Venthur H."/>
        </authorList>
    </citation>
    <scope>NUCLEOTIDE SEQUENCE</scope>
</reference>
<dbReference type="Gene3D" id="1.10.238.20">
    <property type="entry name" value="Pheromone/general odorant binding protein domain"/>
    <property type="match status" value="1"/>
</dbReference>
<dbReference type="InterPro" id="IPR006170">
    <property type="entry name" value="PBP/GOBP"/>
</dbReference>
<protein>
    <submittedName>
        <fullName evidence="5">Odorant-binding protein</fullName>
    </submittedName>
</protein>
<dbReference type="EMBL" id="MN990663">
    <property type="protein sequence ID" value="QID58966.1"/>
    <property type="molecule type" value="mRNA"/>
</dbReference>
<name>A0A6G6C1Y7_GALME</name>
<dbReference type="Pfam" id="PF01395">
    <property type="entry name" value="PBP_GOBP"/>
    <property type="match status" value="1"/>
</dbReference>
<dbReference type="InterPro" id="IPR006072">
    <property type="entry name" value="Odorant/phero-bd_Lep"/>
</dbReference>
<dbReference type="AlphaFoldDB" id="A0A6G6C1Y7"/>
<feature type="chain" id="PRO_5026183389" evidence="4">
    <location>
        <begin position="29"/>
        <end position="169"/>
    </location>
</feature>
<gene>
    <name evidence="5" type="primary">PBP2</name>
</gene>
<dbReference type="PIRSF" id="PIRSF015604">
    <property type="entry name" value="Odorant/phero_bd"/>
    <property type="match status" value="1"/>
</dbReference>
<organism evidence="5">
    <name type="scientific">Galleria mellonella</name>
    <name type="common">Greater wax moth</name>
    <dbReference type="NCBI Taxonomy" id="7137"/>
    <lineage>
        <taxon>Eukaryota</taxon>
        <taxon>Metazoa</taxon>
        <taxon>Ecdysozoa</taxon>
        <taxon>Arthropoda</taxon>
        <taxon>Hexapoda</taxon>
        <taxon>Insecta</taxon>
        <taxon>Pterygota</taxon>
        <taxon>Neoptera</taxon>
        <taxon>Endopterygota</taxon>
        <taxon>Lepidoptera</taxon>
        <taxon>Glossata</taxon>
        <taxon>Ditrysia</taxon>
        <taxon>Pyraloidea</taxon>
        <taxon>Pyralidae</taxon>
        <taxon>Galleriinae</taxon>
        <taxon>Galleria</taxon>
    </lineage>
</organism>
<dbReference type="SUPFAM" id="SSF47565">
    <property type="entry name" value="Insect pheromone/odorant-binding proteins"/>
    <property type="match status" value="1"/>
</dbReference>
<sequence length="169" mass="19055">MGIRSKLGAIAFCLTCLLLHVHRASSSAEVVKKLSVTFAKAMDACKKELNVGDHILQEMQNFWREEYDLVHRDTGCMLTCMAAKHDLIVLTEDRMHHENAHAFAKAHGADDDLAKQIVTMLHDCETDNPQQEDFCLRALAVAKCFKTKIHALKWAPSMEELLSEVMSDM</sequence>
<dbReference type="GO" id="GO:0005549">
    <property type="term" value="F:odorant binding"/>
    <property type="evidence" value="ECO:0007669"/>
    <property type="project" value="InterPro"/>
</dbReference>
<comment type="similarity">
    <text evidence="1">Belongs to the PBP/GOBP family.</text>
</comment>
<keyword evidence="4" id="KW-0732">Signal</keyword>
<evidence type="ECO:0000256" key="1">
    <source>
        <dbReference type="ARBA" id="ARBA00008098"/>
    </source>
</evidence>
<feature type="disulfide bond" evidence="3">
    <location>
        <begin position="124"/>
        <end position="144"/>
    </location>
</feature>
<keyword evidence="3" id="KW-1015">Disulfide bond</keyword>
<feature type="disulfide bond" evidence="3">
    <location>
        <begin position="45"/>
        <end position="80"/>
    </location>
</feature>
<dbReference type="OrthoDB" id="7413278at2759"/>
<proteinExistence type="evidence at transcript level"/>
<keyword evidence="2" id="KW-0813">Transport</keyword>
<evidence type="ECO:0000256" key="3">
    <source>
        <dbReference type="PIRSR" id="PIRSR015604-1"/>
    </source>
</evidence>